<sequence>MSSKMITIVSQFAYNNQPLAEKTANIWREFSEMSANSVSKAYRVIDYGLTREQMSGVDLKTYECDSLWKPFITSGTVY</sequence>
<dbReference type="AlphaFoldDB" id="A0A7R9MH56"/>
<dbReference type="Proteomes" id="UP000728032">
    <property type="component" value="Unassembled WGS sequence"/>
</dbReference>
<name>A0A7R9MH56_9ACAR</name>
<gene>
    <name evidence="1" type="ORF">ONB1V03_LOCUS15581</name>
</gene>
<organism evidence="1">
    <name type="scientific">Oppiella nova</name>
    <dbReference type="NCBI Taxonomy" id="334625"/>
    <lineage>
        <taxon>Eukaryota</taxon>
        <taxon>Metazoa</taxon>
        <taxon>Ecdysozoa</taxon>
        <taxon>Arthropoda</taxon>
        <taxon>Chelicerata</taxon>
        <taxon>Arachnida</taxon>
        <taxon>Acari</taxon>
        <taxon>Acariformes</taxon>
        <taxon>Sarcoptiformes</taxon>
        <taxon>Oribatida</taxon>
        <taxon>Brachypylina</taxon>
        <taxon>Oppioidea</taxon>
        <taxon>Oppiidae</taxon>
        <taxon>Oppiella</taxon>
    </lineage>
</organism>
<evidence type="ECO:0000313" key="1">
    <source>
        <dbReference type="EMBL" id="CAD7658961.1"/>
    </source>
</evidence>
<dbReference type="EMBL" id="OC931036">
    <property type="protein sequence ID" value="CAD7658961.1"/>
    <property type="molecule type" value="Genomic_DNA"/>
</dbReference>
<keyword evidence="2" id="KW-1185">Reference proteome</keyword>
<reference evidence="1" key="1">
    <citation type="submission" date="2020-11" db="EMBL/GenBank/DDBJ databases">
        <authorList>
            <person name="Tran Van P."/>
        </authorList>
    </citation>
    <scope>NUCLEOTIDE SEQUENCE</scope>
</reference>
<proteinExistence type="predicted"/>
<dbReference type="EMBL" id="CAJPVJ010016211">
    <property type="protein sequence ID" value="CAG2176147.1"/>
    <property type="molecule type" value="Genomic_DNA"/>
</dbReference>
<accession>A0A7R9MH56</accession>
<evidence type="ECO:0000313" key="2">
    <source>
        <dbReference type="Proteomes" id="UP000728032"/>
    </source>
</evidence>
<protein>
    <submittedName>
        <fullName evidence="1">Uncharacterized protein</fullName>
    </submittedName>
</protein>